<dbReference type="AlphaFoldDB" id="A0A076MTS9"/>
<dbReference type="KEGG" id="amq:AMETH_1090"/>
<dbReference type="OrthoDB" id="9802228at2"/>
<comment type="catalytic activity">
    <reaction evidence="8">
        <text>a 6-O-methyl-2'-deoxyguanosine in DNA + L-cysteinyl-[protein] = S-methyl-L-cysteinyl-[protein] + a 2'-deoxyguanosine in DNA</text>
        <dbReference type="Rhea" id="RHEA:24000"/>
        <dbReference type="Rhea" id="RHEA-COMP:10131"/>
        <dbReference type="Rhea" id="RHEA-COMP:10132"/>
        <dbReference type="Rhea" id="RHEA-COMP:11367"/>
        <dbReference type="Rhea" id="RHEA-COMP:11368"/>
        <dbReference type="ChEBI" id="CHEBI:29950"/>
        <dbReference type="ChEBI" id="CHEBI:82612"/>
        <dbReference type="ChEBI" id="CHEBI:85445"/>
        <dbReference type="ChEBI" id="CHEBI:85448"/>
        <dbReference type="EC" id="2.1.1.63"/>
    </reaction>
</comment>
<dbReference type="InterPro" id="IPR036388">
    <property type="entry name" value="WH-like_DNA-bd_sf"/>
</dbReference>
<dbReference type="SUPFAM" id="SSF53155">
    <property type="entry name" value="Methylated DNA-protein cysteine methyltransferase domain"/>
    <property type="match status" value="1"/>
</dbReference>
<dbReference type="Pfam" id="PF01035">
    <property type="entry name" value="DNA_binding_1"/>
    <property type="match status" value="1"/>
</dbReference>
<evidence type="ECO:0000256" key="2">
    <source>
        <dbReference type="ARBA" id="ARBA00008711"/>
    </source>
</evidence>
<evidence type="ECO:0000256" key="5">
    <source>
        <dbReference type="ARBA" id="ARBA00022679"/>
    </source>
</evidence>
<dbReference type="CDD" id="cd06445">
    <property type="entry name" value="ATase"/>
    <property type="match status" value="1"/>
</dbReference>
<evidence type="ECO:0000256" key="7">
    <source>
        <dbReference type="ARBA" id="ARBA00023204"/>
    </source>
</evidence>
<dbReference type="SUPFAM" id="SSF46767">
    <property type="entry name" value="Methylated DNA-protein cysteine methyltransferase, C-terminal domain"/>
    <property type="match status" value="1"/>
</dbReference>
<dbReference type="PANTHER" id="PTHR10815">
    <property type="entry name" value="METHYLATED-DNA--PROTEIN-CYSTEINE METHYLTRANSFERASE"/>
    <property type="match status" value="1"/>
</dbReference>
<dbReference type="FunFam" id="1.10.10.10:FF:000214">
    <property type="entry name" value="Methylated-DNA--protein-cysteine methyltransferase"/>
    <property type="match status" value="1"/>
</dbReference>
<keyword evidence="4 10" id="KW-0489">Methyltransferase</keyword>
<proteinExistence type="inferred from homology"/>
<dbReference type="InterPro" id="IPR001497">
    <property type="entry name" value="MethylDNA_cys_MeTrfase_AS"/>
</dbReference>
<name>A0A076MTS9_AMYME</name>
<comment type="similarity">
    <text evidence="2">Belongs to the MGMT family.</text>
</comment>
<dbReference type="Proteomes" id="UP000062973">
    <property type="component" value="Chromosome"/>
</dbReference>
<dbReference type="PANTHER" id="PTHR10815:SF5">
    <property type="entry name" value="METHYLATED-DNA--PROTEIN-CYSTEINE METHYLTRANSFERASE"/>
    <property type="match status" value="1"/>
</dbReference>
<dbReference type="Gene3D" id="3.30.160.70">
    <property type="entry name" value="Methylated DNA-protein cysteine methyltransferase domain"/>
    <property type="match status" value="1"/>
</dbReference>
<accession>A0A076MTS9</accession>
<evidence type="ECO:0000313" key="11">
    <source>
        <dbReference type="Proteomes" id="UP000062973"/>
    </source>
</evidence>
<dbReference type="PATRIC" id="fig|1068978.7.peg.1141"/>
<evidence type="ECO:0000259" key="9">
    <source>
        <dbReference type="Pfam" id="PF01035"/>
    </source>
</evidence>
<dbReference type="Gene3D" id="1.10.10.10">
    <property type="entry name" value="Winged helix-like DNA-binding domain superfamily/Winged helix DNA-binding domain"/>
    <property type="match status" value="1"/>
</dbReference>
<feature type="domain" description="Methylated-DNA-[protein]-cysteine S-methyltransferase DNA binding" evidence="9">
    <location>
        <begin position="88"/>
        <end position="169"/>
    </location>
</feature>
<evidence type="ECO:0000313" key="10">
    <source>
        <dbReference type="EMBL" id="AIJ21182.1"/>
    </source>
</evidence>
<organism evidence="10 11">
    <name type="scientific">Amycolatopsis methanolica 239</name>
    <dbReference type="NCBI Taxonomy" id="1068978"/>
    <lineage>
        <taxon>Bacteria</taxon>
        <taxon>Bacillati</taxon>
        <taxon>Actinomycetota</taxon>
        <taxon>Actinomycetes</taxon>
        <taxon>Pseudonocardiales</taxon>
        <taxon>Pseudonocardiaceae</taxon>
        <taxon>Amycolatopsis</taxon>
        <taxon>Amycolatopsis methanolica group</taxon>
    </lineage>
</organism>
<dbReference type="EMBL" id="CP009110">
    <property type="protein sequence ID" value="AIJ21182.1"/>
    <property type="molecule type" value="Genomic_DNA"/>
</dbReference>
<dbReference type="PROSITE" id="PS00374">
    <property type="entry name" value="MGMT"/>
    <property type="match status" value="1"/>
</dbReference>
<evidence type="ECO:0000256" key="8">
    <source>
        <dbReference type="ARBA" id="ARBA00049348"/>
    </source>
</evidence>
<dbReference type="NCBIfam" id="TIGR00589">
    <property type="entry name" value="ogt"/>
    <property type="match status" value="1"/>
</dbReference>
<evidence type="ECO:0000256" key="4">
    <source>
        <dbReference type="ARBA" id="ARBA00022603"/>
    </source>
</evidence>
<dbReference type="GO" id="GO:0006281">
    <property type="term" value="P:DNA repair"/>
    <property type="evidence" value="ECO:0007669"/>
    <property type="project" value="UniProtKB-KW"/>
</dbReference>
<evidence type="ECO:0000256" key="6">
    <source>
        <dbReference type="ARBA" id="ARBA00022763"/>
    </source>
</evidence>
<dbReference type="InterPro" id="IPR014048">
    <property type="entry name" value="MethylDNA_cys_MeTrfase_DNA-bd"/>
</dbReference>
<evidence type="ECO:0000256" key="1">
    <source>
        <dbReference type="ARBA" id="ARBA00001286"/>
    </source>
</evidence>
<keyword evidence="6" id="KW-0227">DNA damage</keyword>
<dbReference type="InterPro" id="IPR036217">
    <property type="entry name" value="MethylDNA_cys_MeTrfase_DNAb"/>
</dbReference>
<keyword evidence="5 10" id="KW-0808">Transferase</keyword>
<evidence type="ECO:0000256" key="3">
    <source>
        <dbReference type="ARBA" id="ARBA00011918"/>
    </source>
</evidence>
<dbReference type="GO" id="GO:0032259">
    <property type="term" value="P:methylation"/>
    <property type="evidence" value="ECO:0007669"/>
    <property type="project" value="UniProtKB-KW"/>
</dbReference>
<dbReference type="RefSeq" id="WP_017987047.1">
    <property type="nucleotide sequence ID" value="NZ_AQUL01000001.1"/>
</dbReference>
<dbReference type="HOGENOM" id="CLU_000445_52_2_11"/>
<sequence length="177" mass="18886">MTALGYALFDTAIGHCGIAWGEHGVTGVRLPDGAPATTRAHLRADFPGAVESAPPDEIQAAIDEITALLRGERRDLLGIVLDYQGVPEFNRRVYEIARNIPPGRTLTYGDIAHRLGMPGSAQAVGQALGHNPFPIVVPCHRVLAAGRRMGGFSARGGVETKRQMLIIEGADVQPTLF</sequence>
<dbReference type="eggNOG" id="COG0350">
    <property type="taxonomic scope" value="Bacteria"/>
</dbReference>
<dbReference type="STRING" id="1068978.AMETH_1090"/>
<reference evidence="10 11" key="1">
    <citation type="submission" date="2014-07" db="EMBL/GenBank/DDBJ databases">
        <title>Whole Genome Sequence of the Amycolatopsis methanolica 239.</title>
        <authorList>
            <person name="Tang B."/>
        </authorList>
    </citation>
    <scope>NUCLEOTIDE SEQUENCE [LARGE SCALE GENOMIC DNA]</scope>
    <source>
        <strain evidence="10 11">239</strain>
    </source>
</reference>
<gene>
    <name evidence="10" type="primary">ogt</name>
    <name evidence="10" type="ORF">AMETH_1090</name>
</gene>
<keyword evidence="7" id="KW-0234">DNA repair</keyword>
<dbReference type="EC" id="2.1.1.63" evidence="3"/>
<dbReference type="GO" id="GO:0003908">
    <property type="term" value="F:methylated-DNA-[protein]-cysteine S-methyltransferase activity"/>
    <property type="evidence" value="ECO:0007669"/>
    <property type="project" value="UniProtKB-EC"/>
</dbReference>
<comment type="catalytic activity">
    <reaction evidence="1">
        <text>a 4-O-methyl-thymidine in DNA + L-cysteinyl-[protein] = a thymidine in DNA + S-methyl-L-cysteinyl-[protein]</text>
        <dbReference type="Rhea" id="RHEA:53428"/>
        <dbReference type="Rhea" id="RHEA-COMP:10131"/>
        <dbReference type="Rhea" id="RHEA-COMP:10132"/>
        <dbReference type="Rhea" id="RHEA-COMP:13555"/>
        <dbReference type="Rhea" id="RHEA-COMP:13556"/>
        <dbReference type="ChEBI" id="CHEBI:29950"/>
        <dbReference type="ChEBI" id="CHEBI:82612"/>
        <dbReference type="ChEBI" id="CHEBI:137386"/>
        <dbReference type="ChEBI" id="CHEBI:137387"/>
        <dbReference type="EC" id="2.1.1.63"/>
    </reaction>
</comment>
<protein>
    <recommendedName>
        <fullName evidence="3">methylated-DNA--[protein]-cysteine S-methyltransferase</fullName>
        <ecNumber evidence="3">2.1.1.63</ecNumber>
    </recommendedName>
</protein>
<keyword evidence="11" id="KW-1185">Reference proteome</keyword>
<dbReference type="InterPro" id="IPR036631">
    <property type="entry name" value="MGMT_N_sf"/>
</dbReference>